<evidence type="ECO:0000313" key="2">
    <source>
        <dbReference type="EMBL" id="PRY02159.1"/>
    </source>
</evidence>
<name>A0A2T0QE09_9ACTN</name>
<feature type="compositionally biased region" description="Basic residues" evidence="1">
    <location>
        <begin position="20"/>
        <end position="36"/>
    </location>
</feature>
<comment type="caution">
    <text evidence="2">The sequence shown here is derived from an EMBL/GenBank/DDBJ whole genome shotgun (WGS) entry which is preliminary data.</text>
</comment>
<accession>A0A2T0QE09</accession>
<dbReference type="Proteomes" id="UP000237846">
    <property type="component" value="Unassembled WGS sequence"/>
</dbReference>
<protein>
    <submittedName>
        <fullName evidence="2">Uncharacterized protein</fullName>
    </submittedName>
</protein>
<gene>
    <name evidence="2" type="ORF">CLV72_101760</name>
</gene>
<sequence length="289" mass="31417">MAAAGATSHSKPVLRSAGQRMRRPHRAHRRAAARRRSGRWCMYGRTAVPGSGCGRSSERWPCGADGACGGSAATALTGVRPGERCRMPASQAAASAHPIRVRTRGWRRRSLGGAGAARAAGRLYRARAPVTPENGAGRCRSERRQAAGAPGRARRAGRERPSLGTADRLPQQAERLLDRGRHVRRLARHWTDAPTMSDLRVDLPGAREGVRPTWHSSPWRRARAEGPSATGTHCRRPAYRRPVHRPCACPHRAGGRAEVRLVPRRRRAAGRAAPVRGRFMPAVRGHPTG</sequence>
<proteinExistence type="predicted"/>
<feature type="region of interest" description="Disordered" evidence="1">
    <location>
        <begin position="1"/>
        <end position="36"/>
    </location>
</feature>
<dbReference type="EMBL" id="PVZC01000001">
    <property type="protein sequence ID" value="PRY02159.1"/>
    <property type="molecule type" value="Genomic_DNA"/>
</dbReference>
<dbReference type="AlphaFoldDB" id="A0A2T0QE09"/>
<reference evidence="2 3" key="1">
    <citation type="submission" date="2018-03" db="EMBL/GenBank/DDBJ databases">
        <title>Genomic Encyclopedia of Archaeal and Bacterial Type Strains, Phase II (KMG-II): from individual species to whole genera.</title>
        <authorList>
            <person name="Goeker M."/>
        </authorList>
    </citation>
    <scope>NUCLEOTIDE SEQUENCE [LARGE SCALE GENOMIC DNA]</scope>
    <source>
        <strain evidence="2 3">DSM 45601</strain>
    </source>
</reference>
<feature type="region of interest" description="Disordered" evidence="1">
    <location>
        <begin position="131"/>
        <end position="172"/>
    </location>
</feature>
<feature type="region of interest" description="Disordered" evidence="1">
    <location>
        <begin position="209"/>
        <end position="235"/>
    </location>
</feature>
<keyword evidence="3" id="KW-1185">Reference proteome</keyword>
<evidence type="ECO:0000256" key="1">
    <source>
        <dbReference type="SAM" id="MobiDB-lite"/>
    </source>
</evidence>
<organism evidence="2 3">
    <name type="scientific">Allonocardiopsis opalescens</name>
    <dbReference type="NCBI Taxonomy" id="1144618"/>
    <lineage>
        <taxon>Bacteria</taxon>
        <taxon>Bacillati</taxon>
        <taxon>Actinomycetota</taxon>
        <taxon>Actinomycetes</taxon>
        <taxon>Streptosporangiales</taxon>
        <taxon>Allonocardiopsis</taxon>
    </lineage>
</organism>
<evidence type="ECO:0000313" key="3">
    <source>
        <dbReference type="Proteomes" id="UP000237846"/>
    </source>
</evidence>